<feature type="domain" description="Winged helix DNA-binding" evidence="1">
    <location>
        <begin position="20"/>
        <end position="97"/>
    </location>
</feature>
<gene>
    <name evidence="2" type="ORF">GCM10017559_50620</name>
</gene>
<reference evidence="3" key="1">
    <citation type="journal article" date="2019" name="Int. J. Syst. Evol. Microbiol.">
        <title>The Global Catalogue of Microorganisms (GCM) 10K type strain sequencing project: providing services to taxonomists for standard genome sequencing and annotation.</title>
        <authorList>
            <consortium name="The Broad Institute Genomics Platform"/>
            <consortium name="The Broad Institute Genome Sequencing Center for Infectious Disease"/>
            <person name="Wu L."/>
            <person name="Ma J."/>
        </authorList>
    </citation>
    <scope>NUCLEOTIDE SEQUENCE [LARGE SCALE GENOMIC DNA]</scope>
    <source>
        <strain evidence="3">JCM 3106</strain>
    </source>
</reference>
<dbReference type="Proteomes" id="UP001499930">
    <property type="component" value="Unassembled WGS sequence"/>
</dbReference>
<organism evidence="2 3">
    <name type="scientific">Streptosporangium longisporum</name>
    <dbReference type="NCBI Taxonomy" id="46187"/>
    <lineage>
        <taxon>Bacteria</taxon>
        <taxon>Bacillati</taxon>
        <taxon>Actinomycetota</taxon>
        <taxon>Actinomycetes</taxon>
        <taxon>Streptosporangiales</taxon>
        <taxon>Streptosporangiaceae</taxon>
        <taxon>Streptosporangium</taxon>
    </lineage>
</organism>
<dbReference type="PANTHER" id="PTHR37318:SF1">
    <property type="entry name" value="BSL7504 PROTEIN"/>
    <property type="match status" value="1"/>
</dbReference>
<dbReference type="InterPro" id="IPR027395">
    <property type="entry name" value="WH_DNA-bd_dom"/>
</dbReference>
<accession>A0ABP6KRN4</accession>
<dbReference type="Gene3D" id="1.10.10.10">
    <property type="entry name" value="Winged helix-like DNA-binding domain superfamily/Winged helix DNA-binding domain"/>
    <property type="match status" value="1"/>
</dbReference>
<dbReference type="InterPro" id="IPR036388">
    <property type="entry name" value="WH-like_DNA-bd_sf"/>
</dbReference>
<dbReference type="InterPro" id="IPR036390">
    <property type="entry name" value="WH_DNA-bd_sf"/>
</dbReference>
<sequence length="106" mass="11387">MCERVVTAPVFDEIIHAPNRLQICAMLSAVESAEFSVLRETLAVSDSVLSKHVKVLQTEGYVEVTKTSGKAARSTWIALTAEGRQALAGHLAELHRLSDLANVDGG</sequence>
<keyword evidence="3" id="KW-1185">Reference proteome</keyword>
<dbReference type="PANTHER" id="PTHR37318">
    <property type="entry name" value="BSL7504 PROTEIN"/>
    <property type="match status" value="1"/>
</dbReference>
<proteinExistence type="predicted"/>
<evidence type="ECO:0000313" key="3">
    <source>
        <dbReference type="Proteomes" id="UP001499930"/>
    </source>
</evidence>
<evidence type="ECO:0000259" key="1">
    <source>
        <dbReference type="Pfam" id="PF13601"/>
    </source>
</evidence>
<evidence type="ECO:0000313" key="2">
    <source>
        <dbReference type="EMBL" id="GAA3020134.1"/>
    </source>
</evidence>
<dbReference type="EMBL" id="BAAAWD010000014">
    <property type="protein sequence ID" value="GAA3020134.1"/>
    <property type="molecule type" value="Genomic_DNA"/>
</dbReference>
<name>A0ABP6KRN4_9ACTN</name>
<dbReference type="SUPFAM" id="SSF46785">
    <property type="entry name" value="Winged helix' DNA-binding domain"/>
    <property type="match status" value="1"/>
</dbReference>
<dbReference type="Pfam" id="PF13601">
    <property type="entry name" value="HTH_34"/>
    <property type="match status" value="1"/>
</dbReference>
<comment type="caution">
    <text evidence="2">The sequence shown here is derived from an EMBL/GenBank/DDBJ whole genome shotgun (WGS) entry which is preliminary data.</text>
</comment>
<protein>
    <submittedName>
        <fullName evidence="2">Transcriptional regulator</fullName>
    </submittedName>
</protein>